<evidence type="ECO:0000313" key="2">
    <source>
        <dbReference type="EMBL" id="ABM80853.1"/>
    </source>
</evidence>
<protein>
    <submittedName>
        <fullName evidence="2">Uncharacterized protein</fullName>
    </submittedName>
</protein>
<proteinExistence type="predicted"/>
<keyword evidence="3" id="KW-1185">Reference proteome</keyword>
<dbReference type="AlphaFoldDB" id="A2BLJ2"/>
<feature type="transmembrane region" description="Helical" evidence="1">
    <location>
        <begin position="12"/>
        <end position="30"/>
    </location>
</feature>
<dbReference type="GeneID" id="4782359"/>
<organism evidence="2 3">
    <name type="scientific">Hyperthermus butylicus (strain DSM 5456 / JCM 9403 / PLM1-5)</name>
    <dbReference type="NCBI Taxonomy" id="415426"/>
    <lineage>
        <taxon>Archaea</taxon>
        <taxon>Thermoproteota</taxon>
        <taxon>Thermoprotei</taxon>
        <taxon>Desulfurococcales</taxon>
        <taxon>Pyrodictiaceae</taxon>
        <taxon>Hyperthermus</taxon>
    </lineage>
</organism>
<feature type="transmembrane region" description="Helical" evidence="1">
    <location>
        <begin position="60"/>
        <end position="82"/>
    </location>
</feature>
<accession>A2BLJ2</accession>
<evidence type="ECO:0000256" key="1">
    <source>
        <dbReference type="SAM" id="Phobius"/>
    </source>
</evidence>
<dbReference type="STRING" id="415426.Hbut_1006"/>
<dbReference type="EMBL" id="CP000493">
    <property type="protein sequence ID" value="ABM80853.1"/>
    <property type="molecule type" value="Genomic_DNA"/>
</dbReference>
<keyword evidence="1" id="KW-0812">Transmembrane</keyword>
<sequence>MALLLPLSAGFYVFAGTLVLVLAAGIAATVRSRTVLGITPQARVLRSAYASLLLGSTRSFVAAIASFVFHLGLVVIAVLHLTMLGYLGARLYVLDAGAFQAIIYWLRAVAKTVALSGTILLLLHVEQMLRGFRPALGSITGTLILTTAALAIATGYASLNTHIALGLLGAAYAAYTVLSSHITRGSKLLAQRILRT</sequence>
<evidence type="ECO:0000313" key="3">
    <source>
        <dbReference type="Proteomes" id="UP000002593"/>
    </source>
</evidence>
<gene>
    <name evidence="2" type="ordered locus">Hbut_1006</name>
</gene>
<dbReference type="KEGG" id="hbu:Hbut_1006"/>
<dbReference type="HOGENOM" id="CLU_1387575_0_0_2"/>
<feature type="transmembrane region" description="Helical" evidence="1">
    <location>
        <begin position="102"/>
        <end position="123"/>
    </location>
</feature>
<dbReference type="EnsemblBacteria" id="ABM80853">
    <property type="protein sequence ID" value="ABM80853"/>
    <property type="gene ID" value="Hbut_1006"/>
</dbReference>
<feature type="transmembrane region" description="Helical" evidence="1">
    <location>
        <begin position="135"/>
        <end position="157"/>
    </location>
</feature>
<reference evidence="2 3" key="1">
    <citation type="journal article" date="2007" name="Archaea">
        <title>The genome of Hyperthermus butylicus: a sulfur-reducing, peptide fermenting, neutrophilic Crenarchaeote growing up to 108 degrees C.</title>
        <authorList>
            <person name="Brugger K."/>
            <person name="Chen L."/>
            <person name="Stark M."/>
            <person name="Zibat A."/>
            <person name="Redder P."/>
            <person name="Ruepp A."/>
            <person name="Awayez M."/>
            <person name="She Q."/>
            <person name="Garrett R.A."/>
            <person name="Klenk H.P."/>
        </authorList>
    </citation>
    <scope>NUCLEOTIDE SEQUENCE [LARGE SCALE GENOMIC DNA]</scope>
    <source>
        <strain evidence="3">DSM 5456 / JCM 9403 / PLM1-5</strain>
    </source>
</reference>
<keyword evidence="1" id="KW-1133">Transmembrane helix</keyword>
<dbReference type="RefSeq" id="WP_011822171.1">
    <property type="nucleotide sequence ID" value="NC_008818.1"/>
</dbReference>
<name>A2BLJ2_HYPBU</name>
<keyword evidence="1" id="KW-0472">Membrane</keyword>
<dbReference type="Proteomes" id="UP000002593">
    <property type="component" value="Chromosome"/>
</dbReference>
<feature type="transmembrane region" description="Helical" evidence="1">
    <location>
        <begin position="163"/>
        <end position="182"/>
    </location>
</feature>